<feature type="compositionally biased region" description="Low complexity" evidence="1">
    <location>
        <begin position="74"/>
        <end position="85"/>
    </location>
</feature>
<proteinExistence type="predicted"/>
<evidence type="ECO:0000313" key="2">
    <source>
        <dbReference type="EMBL" id="UXE03731.1"/>
    </source>
</evidence>
<reference evidence="2" key="1">
    <citation type="submission" date="2022-08" db="EMBL/GenBank/DDBJ databases">
        <authorList>
            <person name="Abuwarda M.A."/>
            <person name="Alvarez A."/>
            <person name="Batteikh M."/>
            <person name="Baughman A.P."/>
            <person name="Chavez V."/>
            <person name="Cheng C."/>
            <person name="Cosentino E.J."/>
            <person name="Di Blasi D.L."/>
            <person name="Dooley N.L."/>
            <person name="Empson B.M."/>
            <person name="Erfanian K."/>
            <person name="Esparza P.D."/>
            <person name="Fleming H.S."/>
            <person name="Ghannam M.S."/>
            <person name="Gibbons A.C."/>
            <person name="Gonzalez C."/>
            <person name="Huq N.E."/>
            <person name="Jin K."/>
            <person name="Kamarzar M."/>
            <person name="Khaine A."/>
            <person name="Krug K.R."/>
            <person name="Lee A."/>
            <person name="Liao S."/>
            <person name="Light I."/>
            <person name="Ma Y."/>
            <person name="Magaling J.M."/>
            <person name="McLinden K.C."/>
            <person name="Melkote A."/>
            <person name="Montoya Serpas C.A."/>
            <person name="Niazmandi K."/>
            <person name="Ostroske E.C."/>
            <person name="Paek B.H."/>
            <person name="Rajiv S."/>
            <person name="Santos C.E."/>
            <person name="Semaan S.A."/>
            <person name="Senthilvelan J."/>
            <person name="Sheppy T.E."/>
            <person name="Stephenson J.C."/>
            <person name="Tenney M.E."/>
            <person name="Teoh N."/>
            <person name="Thorp J.P."/>
            <person name="Turon Font G."/>
            <person name="Uvarov E.V."/>
            <person name="Verpukhovskiy P."/>
            <person name="Wang J."/>
            <person name="Whang A.Y."/>
            <person name="Wright N.E."/>
            <person name="Wu M."/>
            <person name="Zhuang C."/>
            <person name="Bruns J.A."/>
            <person name="Chai A.E."/>
            <person name="Parikh H."/>
            <person name="Zorawik M."/>
            <person name="Garza D.R."/>
            <person name="Ngo R.T."/>
            <person name="Reddi K."/>
            <person name="Garcia-Vedrenne A.E."/>
            <person name="Freise A.C."/>
            <person name="Balish M.F."/>
            <person name="Garlena R.A."/>
            <person name="Russell D.A."/>
            <person name="Jacobs-Sera D."/>
            <person name="Hatfull G.F."/>
        </authorList>
    </citation>
    <scope>NUCLEOTIDE SEQUENCE</scope>
</reference>
<protein>
    <submittedName>
        <fullName evidence="2">Uncharacterized protein</fullName>
    </submittedName>
</protein>
<dbReference type="EMBL" id="OP297535">
    <property type="protein sequence ID" value="UXE03731.1"/>
    <property type="molecule type" value="Genomic_DNA"/>
</dbReference>
<dbReference type="Proteomes" id="UP001064297">
    <property type="component" value="Segment"/>
</dbReference>
<accession>A0A977PS51</accession>
<evidence type="ECO:0000256" key="1">
    <source>
        <dbReference type="SAM" id="MobiDB-lite"/>
    </source>
</evidence>
<keyword evidence="3" id="KW-1185">Reference proteome</keyword>
<gene>
    <name evidence="2" type="primary">8</name>
    <name evidence="2" type="ORF">SEA_OBLADI_8</name>
</gene>
<sequence>MHYRYTEVNTGQVVTLDAPNEYLDAQARWGCEVIDGPVPTDTPADTPADTDQPETPADDADADGTTPQEEGTLPDPGADAAEATPAAPPPLKARAREDEVIDYILAHCDPDADPEVLKASTIKALREQYGI</sequence>
<organism evidence="2 3">
    <name type="scientific">Gordonia phage ObLaDi</name>
    <dbReference type="NCBI Taxonomy" id="2978487"/>
    <lineage>
        <taxon>Viruses</taxon>
        <taxon>Duplodnaviria</taxon>
        <taxon>Heunggongvirae</taxon>
        <taxon>Uroviricota</taxon>
        <taxon>Caudoviricetes</taxon>
        <taxon>Kruegerviridae</taxon>
        <taxon>Cafassovirus</taxon>
        <taxon>Cafassovirus obladi</taxon>
    </lineage>
</organism>
<evidence type="ECO:0000313" key="3">
    <source>
        <dbReference type="Proteomes" id="UP001064297"/>
    </source>
</evidence>
<feature type="compositionally biased region" description="Low complexity" evidence="1">
    <location>
        <begin position="35"/>
        <end position="55"/>
    </location>
</feature>
<feature type="region of interest" description="Disordered" evidence="1">
    <location>
        <begin position="33"/>
        <end position="95"/>
    </location>
</feature>
<name>A0A977PS51_9CAUD</name>